<evidence type="ECO:0000313" key="2">
    <source>
        <dbReference type="EMBL" id="MBT1704362.1"/>
    </source>
</evidence>
<gene>
    <name evidence="2" type="ORF">KK060_13790</name>
</gene>
<protein>
    <submittedName>
        <fullName evidence="2">Uncharacterized protein</fullName>
    </submittedName>
</protein>
<organism evidence="2 3">
    <name type="scientific">Chryseosolibacter indicus</name>
    <dbReference type="NCBI Taxonomy" id="2782351"/>
    <lineage>
        <taxon>Bacteria</taxon>
        <taxon>Pseudomonadati</taxon>
        <taxon>Bacteroidota</taxon>
        <taxon>Cytophagia</taxon>
        <taxon>Cytophagales</taxon>
        <taxon>Chryseotaleaceae</taxon>
        <taxon>Chryseosolibacter</taxon>
    </lineage>
</organism>
<keyword evidence="3" id="KW-1185">Reference proteome</keyword>
<keyword evidence="1" id="KW-0472">Membrane</keyword>
<comment type="caution">
    <text evidence="2">The sequence shown here is derived from an EMBL/GenBank/DDBJ whole genome shotgun (WGS) entry which is preliminary data.</text>
</comment>
<evidence type="ECO:0000313" key="3">
    <source>
        <dbReference type="Proteomes" id="UP000772618"/>
    </source>
</evidence>
<keyword evidence="1" id="KW-1133">Transmembrane helix</keyword>
<sequence length="169" mass="19613">MTALTTIYYTIAQLTALIFFLHPLHVSVTEIEFDEKDKALEIMMRVFIDDLETTLRNSLQDPDLDILEPKNGKTVDQMMQEYLKTRFKISLDNKVQTAKYLGHEREGDAFIFYIEVSNVKKWKTINIHNNIITEVYDDQSNLVHVTVNGKVKSLRLTRNTPADNLTFSN</sequence>
<accession>A0ABS5VU60</accession>
<dbReference type="InterPro" id="IPR046525">
    <property type="entry name" value="DUF6702"/>
</dbReference>
<name>A0ABS5VU60_9BACT</name>
<keyword evidence="1" id="KW-0812">Transmembrane</keyword>
<proteinExistence type="predicted"/>
<reference evidence="2 3" key="1">
    <citation type="submission" date="2021-05" db="EMBL/GenBank/DDBJ databases">
        <title>A Polyphasic approach of four new species of the genus Ohtaekwangia: Ohtaekwangia histidinii sp. nov., Ohtaekwangia cretensis sp. nov., Ohtaekwangia indiensis sp. nov., Ohtaekwangia reichenbachii sp. nov. from diverse environment.</title>
        <authorList>
            <person name="Octaviana S."/>
        </authorList>
    </citation>
    <scope>NUCLEOTIDE SEQUENCE [LARGE SCALE GENOMIC DNA]</scope>
    <source>
        <strain evidence="2 3">PWU20</strain>
    </source>
</reference>
<dbReference type="Pfam" id="PF20420">
    <property type="entry name" value="DUF6702"/>
    <property type="match status" value="1"/>
</dbReference>
<dbReference type="Proteomes" id="UP000772618">
    <property type="component" value="Unassembled WGS sequence"/>
</dbReference>
<dbReference type="RefSeq" id="WP_254154318.1">
    <property type="nucleotide sequence ID" value="NZ_JAHESD010000030.1"/>
</dbReference>
<feature type="transmembrane region" description="Helical" evidence="1">
    <location>
        <begin position="6"/>
        <end position="28"/>
    </location>
</feature>
<evidence type="ECO:0000256" key="1">
    <source>
        <dbReference type="SAM" id="Phobius"/>
    </source>
</evidence>
<dbReference type="EMBL" id="JAHESD010000030">
    <property type="protein sequence ID" value="MBT1704362.1"/>
    <property type="molecule type" value="Genomic_DNA"/>
</dbReference>